<dbReference type="GO" id="GO:0016831">
    <property type="term" value="F:carboxy-lyase activity"/>
    <property type="evidence" value="ECO:0007669"/>
    <property type="project" value="InterPro"/>
</dbReference>
<organism evidence="3 4">
    <name type="scientific">Fodinibius roseus</name>
    <dbReference type="NCBI Taxonomy" id="1194090"/>
    <lineage>
        <taxon>Bacteria</taxon>
        <taxon>Pseudomonadati</taxon>
        <taxon>Balneolota</taxon>
        <taxon>Balneolia</taxon>
        <taxon>Balneolales</taxon>
        <taxon>Balneolaceae</taxon>
        <taxon>Fodinibius</taxon>
    </lineage>
</organism>
<gene>
    <name evidence="3" type="ORF">SAMN05443144_101342</name>
</gene>
<dbReference type="PROSITE" id="PS51257">
    <property type="entry name" value="PROKAR_LIPOPROTEIN"/>
    <property type="match status" value="1"/>
</dbReference>
<dbReference type="PANTHER" id="PTHR21240">
    <property type="entry name" value="2-AMINO-3-CARBOXYLMUCONATE-6-SEMIALDEHYDE DECARBOXYLASE"/>
    <property type="match status" value="1"/>
</dbReference>
<dbReference type="Proteomes" id="UP000184041">
    <property type="component" value="Unassembled WGS sequence"/>
</dbReference>
<dbReference type="InterPro" id="IPR006311">
    <property type="entry name" value="TAT_signal"/>
</dbReference>
<dbReference type="PANTHER" id="PTHR21240:SF28">
    <property type="entry name" value="ISO-OROTATE DECARBOXYLASE (EUROFUNG)"/>
    <property type="match status" value="1"/>
</dbReference>
<dbReference type="AlphaFoldDB" id="A0A1M4TND0"/>
<dbReference type="Pfam" id="PF04909">
    <property type="entry name" value="Amidohydro_2"/>
    <property type="match status" value="1"/>
</dbReference>
<dbReference type="GO" id="GO:0005737">
    <property type="term" value="C:cytoplasm"/>
    <property type="evidence" value="ECO:0007669"/>
    <property type="project" value="TreeGrafter"/>
</dbReference>
<protein>
    <recommendedName>
        <fullName evidence="2">Amidohydrolase-related domain-containing protein</fullName>
    </recommendedName>
</protein>
<name>A0A1M4TND0_9BACT</name>
<dbReference type="EMBL" id="FQUS01000001">
    <property type="protein sequence ID" value="SHE46002.1"/>
    <property type="molecule type" value="Genomic_DNA"/>
</dbReference>
<accession>A0A1M4TND0</accession>
<dbReference type="GO" id="GO:0016787">
    <property type="term" value="F:hydrolase activity"/>
    <property type="evidence" value="ECO:0007669"/>
    <property type="project" value="InterPro"/>
</dbReference>
<reference evidence="3 4" key="1">
    <citation type="submission" date="2016-11" db="EMBL/GenBank/DDBJ databases">
        <authorList>
            <person name="Jaros S."/>
            <person name="Januszkiewicz K."/>
            <person name="Wedrychowicz H."/>
        </authorList>
    </citation>
    <scope>NUCLEOTIDE SEQUENCE [LARGE SCALE GENOMIC DNA]</scope>
    <source>
        <strain evidence="3 4">DSM 21986</strain>
    </source>
</reference>
<evidence type="ECO:0000313" key="4">
    <source>
        <dbReference type="Proteomes" id="UP000184041"/>
    </source>
</evidence>
<dbReference type="GO" id="GO:0019748">
    <property type="term" value="P:secondary metabolic process"/>
    <property type="evidence" value="ECO:0007669"/>
    <property type="project" value="TreeGrafter"/>
</dbReference>
<dbReference type="Gene3D" id="3.20.20.140">
    <property type="entry name" value="Metal-dependent hydrolases"/>
    <property type="match status" value="1"/>
</dbReference>
<proteinExistence type="predicted"/>
<dbReference type="InterPro" id="IPR032465">
    <property type="entry name" value="ACMSD"/>
</dbReference>
<keyword evidence="1" id="KW-0456">Lyase</keyword>
<evidence type="ECO:0000256" key="1">
    <source>
        <dbReference type="ARBA" id="ARBA00023239"/>
    </source>
</evidence>
<dbReference type="SUPFAM" id="SSF51556">
    <property type="entry name" value="Metallo-dependent hydrolases"/>
    <property type="match status" value="1"/>
</dbReference>
<dbReference type="PROSITE" id="PS51318">
    <property type="entry name" value="TAT"/>
    <property type="match status" value="1"/>
</dbReference>
<dbReference type="InterPro" id="IPR032466">
    <property type="entry name" value="Metal_Hydrolase"/>
</dbReference>
<evidence type="ECO:0000259" key="2">
    <source>
        <dbReference type="Pfam" id="PF04909"/>
    </source>
</evidence>
<dbReference type="InterPro" id="IPR006680">
    <property type="entry name" value="Amidohydro-rel"/>
</dbReference>
<evidence type="ECO:0000313" key="3">
    <source>
        <dbReference type="EMBL" id="SHE46002.1"/>
    </source>
</evidence>
<dbReference type="RefSeq" id="WP_211483050.1">
    <property type="nucleotide sequence ID" value="NZ_FQUS01000001.1"/>
</dbReference>
<feature type="domain" description="Amidohydrolase-related" evidence="2">
    <location>
        <begin position="99"/>
        <end position="270"/>
    </location>
</feature>
<dbReference type="STRING" id="1194090.SAMN05443144_101342"/>
<keyword evidence="4" id="KW-1185">Reference proteome</keyword>
<sequence length="310" mass="34535">MTHDISRRSFLRNTALSTAGLMLGGSVAGCSSQAESGSSSDYLINIMEKVRRYRKINSHAHIGLSVGGPEDQIDFANRLGIDISVISRPVTTMDSSPELFRKNNDLIMSAVEQFPDRFIGQMTVDPTYQEESLEEMDRCVDRGMVGLKLYKQVKINDPLLYPIIEKCIDLNMVILMHSGPDVTRIGPEYGTLDPPSLSIPEDFVDIAERYPEAMFQFAHLGGGLDWEYACKALRDSPNVYVDVSGSNNEQNIINFAVEHLGEDRVLYGGDLNPYTGVGSMFSAVLNEGQREKIFFENYNNILKKGGYHVS</sequence>